<dbReference type="AlphaFoldDB" id="A0A831RUC7"/>
<dbReference type="GO" id="GO:0000160">
    <property type="term" value="P:phosphorelay signal transduction system"/>
    <property type="evidence" value="ECO:0007669"/>
    <property type="project" value="InterPro"/>
</dbReference>
<dbReference type="SUPFAM" id="SSF46894">
    <property type="entry name" value="C-terminal effector domain of the bipartite response regulators"/>
    <property type="match status" value="1"/>
</dbReference>
<dbReference type="InterPro" id="IPR016032">
    <property type="entry name" value="Sig_transdc_resp-reg_C-effctor"/>
</dbReference>
<gene>
    <name evidence="6" type="ORF">ENJ12_05095</name>
</gene>
<name>A0A831RUC7_9GAMM</name>
<sequence>MKRVLIVDDHPLVRKGFAQLIGDEPDLEVCGEAADEADALQLVAASAPDLVIIDLSLAGGSGINLIERIKAQHSDVRMLVASMHDEALFAERVLAAGALGYLNKQEAPDNIVRAIHRVLDGKVYLSGELTDRLLDGLTGTARVPGQSPMQRLSNRELEVFELIGRGMTTGKIADHLQLSIKTIETHRENIKKKLQLASGQELTRRAMHWVMERD</sequence>
<dbReference type="Gene3D" id="3.40.50.2300">
    <property type="match status" value="1"/>
</dbReference>
<dbReference type="PANTHER" id="PTHR43214">
    <property type="entry name" value="TWO-COMPONENT RESPONSE REGULATOR"/>
    <property type="match status" value="1"/>
</dbReference>
<dbReference type="PROSITE" id="PS50043">
    <property type="entry name" value="HTH_LUXR_2"/>
    <property type="match status" value="1"/>
</dbReference>
<feature type="domain" description="HTH luxR-type" evidence="4">
    <location>
        <begin position="145"/>
        <end position="209"/>
    </location>
</feature>
<evidence type="ECO:0000259" key="4">
    <source>
        <dbReference type="PROSITE" id="PS50043"/>
    </source>
</evidence>
<dbReference type="SUPFAM" id="SSF52172">
    <property type="entry name" value="CheY-like"/>
    <property type="match status" value="1"/>
</dbReference>
<reference evidence="6" key="1">
    <citation type="journal article" date="2020" name="mSystems">
        <title>Genome- and Community-Level Interaction Insights into Carbon Utilization and Element Cycling Functions of Hydrothermarchaeota in Hydrothermal Sediment.</title>
        <authorList>
            <person name="Zhou Z."/>
            <person name="Liu Y."/>
            <person name="Xu W."/>
            <person name="Pan J."/>
            <person name="Luo Z.H."/>
            <person name="Li M."/>
        </authorList>
    </citation>
    <scope>NUCLEOTIDE SEQUENCE [LARGE SCALE GENOMIC DNA]</scope>
    <source>
        <strain evidence="6">HyVt-458</strain>
    </source>
</reference>
<dbReference type="InterPro" id="IPR001789">
    <property type="entry name" value="Sig_transdc_resp-reg_receiver"/>
</dbReference>
<evidence type="ECO:0000313" key="6">
    <source>
        <dbReference type="EMBL" id="HEC06202.1"/>
    </source>
</evidence>
<feature type="modified residue" description="4-aspartylphosphate" evidence="3">
    <location>
        <position position="54"/>
    </location>
</feature>
<feature type="domain" description="Response regulatory" evidence="5">
    <location>
        <begin position="3"/>
        <end position="119"/>
    </location>
</feature>
<keyword evidence="1 3" id="KW-0597">Phosphoprotein</keyword>
<organism evidence="6">
    <name type="scientific">Thiolapillus brandeum</name>
    <dbReference type="NCBI Taxonomy" id="1076588"/>
    <lineage>
        <taxon>Bacteria</taxon>
        <taxon>Pseudomonadati</taxon>
        <taxon>Pseudomonadota</taxon>
        <taxon>Gammaproteobacteria</taxon>
        <taxon>Chromatiales</taxon>
        <taxon>Sedimenticolaceae</taxon>
        <taxon>Thiolapillus</taxon>
    </lineage>
</organism>
<dbReference type="InterPro" id="IPR058245">
    <property type="entry name" value="NreC/VraR/RcsB-like_REC"/>
</dbReference>
<dbReference type="SMART" id="SM00448">
    <property type="entry name" value="REC"/>
    <property type="match status" value="1"/>
</dbReference>
<evidence type="ECO:0000256" key="2">
    <source>
        <dbReference type="ARBA" id="ARBA00023125"/>
    </source>
</evidence>
<evidence type="ECO:0000256" key="3">
    <source>
        <dbReference type="PROSITE-ProRule" id="PRU00169"/>
    </source>
</evidence>
<dbReference type="InterPro" id="IPR039420">
    <property type="entry name" value="WalR-like"/>
</dbReference>
<dbReference type="GO" id="GO:0003677">
    <property type="term" value="F:DNA binding"/>
    <property type="evidence" value="ECO:0007669"/>
    <property type="project" value="UniProtKB-KW"/>
</dbReference>
<dbReference type="EMBL" id="DRLF01000181">
    <property type="protein sequence ID" value="HEC06202.1"/>
    <property type="molecule type" value="Genomic_DNA"/>
</dbReference>
<dbReference type="PRINTS" id="PR00038">
    <property type="entry name" value="HTHLUXR"/>
</dbReference>
<protein>
    <submittedName>
        <fullName evidence="6">Response regulator transcription factor</fullName>
    </submittedName>
</protein>
<dbReference type="PANTHER" id="PTHR43214:SF43">
    <property type="entry name" value="TWO-COMPONENT RESPONSE REGULATOR"/>
    <property type="match status" value="1"/>
</dbReference>
<comment type="caution">
    <text evidence="6">The sequence shown here is derived from an EMBL/GenBank/DDBJ whole genome shotgun (WGS) entry which is preliminary data.</text>
</comment>
<dbReference type="CDD" id="cd06170">
    <property type="entry name" value="LuxR_C_like"/>
    <property type="match status" value="1"/>
</dbReference>
<dbReference type="GO" id="GO:0006355">
    <property type="term" value="P:regulation of DNA-templated transcription"/>
    <property type="evidence" value="ECO:0007669"/>
    <property type="project" value="InterPro"/>
</dbReference>
<dbReference type="PROSITE" id="PS00622">
    <property type="entry name" value="HTH_LUXR_1"/>
    <property type="match status" value="1"/>
</dbReference>
<accession>A0A831RUC7</accession>
<dbReference type="CDD" id="cd17535">
    <property type="entry name" value="REC_NarL-like"/>
    <property type="match status" value="1"/>
</dbReference>
<proteinExistence type="predicted"/>
<dbReference type="SMART" id="SM00421">
    <property type="entry name" value="HTH_LUXR"/>
    <property type="match status" value="1"/>
</dbReference>
<evidence type="ECO:0000259" key="5">
    <source>
        <dbReference type="PROSITE" id="PS50110"/>
    </source>
</evidence>
<dbReference type="Proteomes" id="UP000886339">
    <property type="component" value="Unassembled WGS sequence"/>
</dbReference>
<dbReference type="Pfam" id="PF00072">
    <property type="entry name" value="Response_reg"/>
    <property type="match status" value="1"/>
</dbReference>
<keyword evidence="2" id="KW-0238">DNA-binding</keyword>
<dbReference type="PROSITE" id="PS50110">
    <property type="entry name" value="RESPONSE_REGULATORY"/>
    <property type="match status" value="1"/>
</dbReference>
<dbReference type="Pfam" id="PF00196">
    <property type="entry name" value="GerE"/>
    <property type="match status" value="1"/>
</dbReference>
<dbReference type="InterPro" id="IPR011006">
    <property type="entry name" value="CheY-like_superfamily"/>
</dbReference>
<evidence type="ECO:0000256" key="1">
    <source>
        <dbReference type="ARBA" id="ARBA00022553"/>
    </source>
</evidence>
<dbReference type="InterPro" id="IPR000792">
    <property type="entry name" value="Tscrpt_reg_LuxR_C"/>
</dbReference>